<dbReference type="AlphaFoldDB" id="A0A8S1PGI3"/>
<reference evidence="1" key="1">
    <citation type="submission" date="2021-01" db="EMBL/GenBank/DDBJ databases">
        <authorList>
            <consortium name="Genoscope - CEA"/>
            <person name="William W."/>
        </authorList>
    </citation>
    <scope>NUCLEOTIDE SEQUENCE</scope>
</reference>
<dbReference type="Proteomes" id="UP000688137">
    <property type="component" value="Unassembled WGS sequence"/>
</dbReference>
<dbReference type="EMBL" id="CAJJDM010000120">
    <property type="protein sequence ID" value="CAD8102195.1"/>
    <property type="molecule type" value="Genomic_DNA"/>
</dbReference>
<evidence type="ECO:0000313" key="2">
    <source>
        <dbReference type="Proteomes" id="UP000688137"/>
    </source>
</evidence>
<sequence length="171" mass="20444">MIQKVIQTQKKIFFKNQKKQNQIVIEVKKKLNKIDKASQTDINHYQNLMLEEEVLQRIEGQIKSIRKPNSDILGFKNNQEIITNYQDVPLQEGLKNSFNKLIFLYNKSQARYRFIMLKFRTKIPYRTNLPLNQTNQLLQLSKTHILNNKCNQNKRQHHNIKNCYLSKIEGE</sequence>
<comment type="caution">
    <text evidence="1">The sequence shown here is derived from an EMBL/GenBank/DDBJ whole genome shotgun (WGS) entry which is preliminary data.</text>
</comment>
<evidence type="ECO:0000313" key="1">
    <source>
        <dbReference type="EMBL" id="CAD8102195.1"/>
    </source>
</evidence>
<gene>
    <name evidence="1" type="ORF">PPRIM_AZ9-3.1.T1170176</name>
</gene>
<accession>A0A8S1PGI3</accession>
<proteinExistence type="predicted"/>
<name>A0A8S1PGI3_PARPR</name>
<organism evidence="1 2">
    <name type="scientific">Paramecium primaurelia</name>
    <dbReference type="NCBI Taxonomy" id="5886"/>
    <lineage>
        <taxon>Eukaryota</taxon>
        <taxon>Sar</taxon>
        <taxon>Alveolata</taxon>
        <taxon>Ciliophora</taxon>
        <taxon>Intramacronucleata</taxon>
        <taxon>Oligohymenophorea</taxon>
        <taxon>Peniculida</taxon>
        <taxon>Parameciidae</taxon>
        <taxon>Paramecium</taxon>
    </lineage>
</organism>
<keyword evidence="2" id="KW-1185">Reference proteome</keyword>
<protein>
    <submittedName>
        <fullName evidence="1">Uncharacterized protein</fullName>
    </submittedName>
</protein>